<dbReference type="EMBL" id="BDRX01000074">
    <property type="protein sequence ID" value="GBF96062.1"/>
    <property type="molecule type" value="Genomic_DNA"/>
</dbReference>
<organism evidence="3 4">
    <name type="scientific">Raphidocelis subcapitata</name>
    <dbReference type="NCBI Taxonomy" id="307507"/>
    <lineage>
        <taxon>Eukaryota</taxon>
        <taxon>Viridiplantae</taxon>
        <taxon>Chlorophyta</taxon>
        <taxon>core chlorophytes</taxon>
        <taxon>Chlorophyceae</taxon>
        <taxon>CS clade</taxon>
        <taxon>Sphaeropleales</taxon>
        <taxon>Selenastraceae</taxon>
        <taxon>Raphidocelis</taxon>
    </lineage>
</organism>
<accession>A0A2V0PAU9</accession>
<reference evidence="3 4" key="1">
    <citation type="journal article" date="2018" name="Sci. Rep.">
        <title>Raphidocelis subcapitata (=Pseudokirchneriella subcapitata) provides an insight into genome evolution and environmental adaptations in the Sphaeropleales.</title>
        <authorList>
            <person name="Suzuki S."/>
            <person name="Yamaguchi H."/>
            <person name="Nakajima N."/>
            <person name="Kawachi M."/>
        </authorList>
    </citation>
    <scope>NUCLEOTIDE SEQUENCE [LARGE SCALE GENOMIC DNA]</scope>
    <source>
        <strain evidence="3 4">NIES-35</strain>
    </source>
</reference>
<keyword evidence="2" id="KW-0472">Membrane</keyword>
<feature type="region of interest" description="Disordered" evidence="1">
    <location>
        <begin position="1"/>
        <end position="63"/>
    </location>
</feature>
<evidence type="ECO:0000256" key="1">
    <source>
        <dbReference type="SAM" id="MobiDB-lite"/>
    </source>
</evidence>
<dbReference type="GO" id="GO:0009507">
    <property type="term" value="C:chloroplast"/>
    <property type="evidence" value="ECO:0007669"/>
    <property type="project" value="TreeGrafter"/>
</dbReference>
<comment type="caution">
    <text evidence="3">The sequence shown here is derived from an EMBL/GenBank/DDBJ whole genome shotgun (WGS) entry which is preliminary data.</text>
</comment>
<evidence type="ECO:0000256" key="2">
    <source>
        <dbReference type="SAM" id="Phobius"/>
    </source>
</evidence>
<keyword evidence="2" id="KW-0812">Transmembrane</keyword>
<protein>
    <submittedName>
        <fullName evidence="3">Uncharacterized protein</fullName>
    </submittedName>
</protein>
<dbReference type="PANTHER" id="PTHR36356">
    <property type="entry name" value="EXPRESSED PROTEIN"/>
    <property type="match status" value="1"/>
</dbReference>
<keyword evidence="2" id="KW-1133">Transmembrane helix</keyword>
<feature type="transmembrane region" description="Helical" evidence="2">
    <location>
        <begin position="193"/>
        <end position="210"/>
    </location>
</feature>
<evidence type="ECO:0000313" key="3">
    <source>
        <dbReference type="EMBL" id="GBF96062.1"/>
    </source>
</evidence>
<dbReference type="AlphaFoldDB" id="A0A2V0PAU9"/>
<feature type="compositionally biased region" description="Gly residues" evidence="1">
    <location>
        <begin position="230"/>
        <end position="246"/>
    </location>
</feature>
<feature type="region of interest" description="Disordered" evidence="1">
    <location>
        <begin position="218"/>
        <end position="268"/>
    </location>
</feature>
<dbReference type="Proteomes" id="UP000247498">
    <property type="component" value="Unassembled WGS sequence"/>
</dbReference>
<dbReference type="OrthoDB" id="542323at2759"/>
<keyword evidence="4" id="KW-1185">Reference proteome</keyword>
<gene>
    <name evidence="3" type="ORF">Rsub_08938</name>
</gene>
<dbReference type="InParanoid" id="A0A2V0PAU9"/>
<feature type="compositionally biased region" description="Low complexity" evidence="1">
    <location>
        <begin position="12"/>
        <end position="25"/>
    </location>
</feature>
<dbReference type="PANTHER" id="PTHR36356:SF1">
    <property type="entry name" value="EXPRESSED PROTEIN"/>
    <property type="match status" value="1"/>
</dbReference>
<sequence>MASLGPQLTRGAAAPAAAPRTRTPAAPAPQPWPCSCRRRPLLAGPVRAQQQQQPGSNAAAEDLGRQAQEFVRSTSRRVGDFVRETELDKKAAAAYEDASQQLRTSYARLDAEFDLAGRLSSLQGRITEQTRDIDQSLGLRRRARVALEDVRRLAPTWARRAREFSSTTAGKVALTAALVAAIASGLLFKLLNLLWLSWWVGVPLSLYLADARRRKERRERSERAERAAPGSGGGGGGGSGGSGFDRGGPIVDAEFVSIDEDGGGRARR</sequence>
<proteinExistence type="predicted"/>
<name>A0A2V0PAU9_9CHLO</name>
<evidence type="ECO:0000313" key="4">
    <source>
        <dbReference type="Proteomes" id="UP000247498"/>
    </source>
</evidence>